<dbReference type="Proteomes" id="UP000324800">
    <property type="component" value="Unassembled WGS sequence"/>
</dbReference>
<dbReference type="AlphaFoldDB" id="A0A5J4TDU7"/>
<protein>
    <submittedName>
        <fullName evidence="1">Uncharacterized protein</fullName>
    </submittedName>
</protein>
<sequence length="96" mass="10939">MFQLVKSGFRKQSKQASQALSSLIEEPPATKECILSNPDAVQTIEQFLVAPNIQQTYIIPIESDGYNRKGEKDYNVGQVEKEMMFQTELQLNQMII</sequence>
<reference evidence="1 2" key="1">
    <citation type="submission" date="2019-03" db="EMBL/GenBank/DDBJ databases">
        <title>Single cell metagenomics reveals metabolic interactions within the superorganism composed of flagellate Streblomastix strix and complex community of Bacteroidetes bacteria on its surface.</title>
        <authorList>
            <person name="Treitli S.C."/>
            <person name="Kolisko M."/>
            <person name="Husnik F."/>
            <person name="Keeling P."/>
            <person name="Hampl V."/>
        </authorList>
    </citation>
    <scope>NUCLEOTIDE SEQUENCE [LARGE SCALE GENOMIC DNA]</scope>
    <source>
        <strain evidence="1">ST1C</strain>
    </source>
</reference>
<dbReference type="EMBL" id="SNRW01034072">
    <property type="protein sequence ID" value="KAA6355770.1"/>
    <property type="molecule type" value="Genomic_DNA"/>
</dbReference>
<name>A0A5J4TDU7_9EUKA</name>
<gene>
    <name evidence="1" type="ORF">EZS28_048703</name>
</gene>
<evidence type="ECO:0000313" key="1">
    <source>
        <dbReference type="EMBL" id="KAA6355770.1"/>
    </source>
</evidence>
<accession>A0A5J4TDU7</accession>
<evidence type="ECO:0000313" key="2">
    <source>
        <dbReference type="Proteomes" id="UP000324800"/>
    </source>
</evidence>
<comment type="caution">
    <text evidence="1">The sequence shown here is derived from an EMBL/GenBank/DDBJ whole genome shotgun (WGS) entry which is preliminary data.</text>
</comment>
<organism evidence="1 2">
    <name type="scientific">Streblomastix strix</name>
    <dbReference type="NCBI Taxonomy" id="222440"/>
    <lineage>
        <taxon>Eukaryota</taxon>
        <taxon>Metamonada</taxon>
        <taxon>Preaxostyla</taxon>
        <taxon>Oxymonadida</taxon>
        <taxon>Streblomastigidae</taxon>
        <taxon>Streblomastix</taxon>
    </lineage>
</organism>
<proteinExistence type="predicted"/>